<keyword evidence="3" id="KW-1185">Reference proteome</keyword>
<name>A0A1H7P4V7_STRJI</name>
<dbReference type="Gene3D" id="2.120.10.30">
    <property type="entry name" value="TolB, C-terminal domain"/>
    <property type="match status" value="1"/>
</dbReference>
<dbReference type="RefSeq" id="WP_236655857.1">
    <property type="nucleotide sequence ID" value="NZ_BBPN01000003.1"/>
</dbReference>
<evidence type="ECO:0000313" key="3">
    <source>
        <dbReference type="Proteomes" id="UP000183015"/>
    </source>
</evidence>
<dbReference type="SUPFAM" id="SSF101898">
    <property type="entry name" value="NHL repeat"/>
    <property type="match status" value="1"/>
</dbReference>
<dbReference type="EMBL" id="FOAZ01000007">
    <property type="protein sequence ID" value="SEL30338.1"/>
    <property type="molecule type" value="Genomic_DNA"/>
</dbReference>
<reference evidence="3" key="1">
    <citation type="submission" date="2016-10" db="EMBL/GenBank/DDBJ databases">
        <authorList>
            <person name="Varghese N."/>
        </authorList>
    </citation>
    <scope>NUCLEOTIDE SEQUENCE [LARGE SCALE GENOMIC DNA]</scope>
    <source>
        <strain evidence="3">DSM 45096 / BCRC 16803 / CGMCC 4.1857 / CIP 109030 / JCM 12277 / KCTC 19219 / NBRC 100920 / 33214</strain>
    </source>
</reference>
<dbReference type="STRING" id="235985.SAMN05414137_107205"/>
<dbReference type="Proteomes" id="UP000183015">
    <property type="component" value="Unassembled WGS sequence"/>
</dbReference>
<organism evidence="2 3">
    <name type="scientific">Streptacidiphilus jiangxiensis</name>
    <dbReference type="NCBI Taxonomy" id="235985"/>
    <lineage>
        <taxon>Bacteria</taxon>
        <taxon>Bacillati</taxon>
        <taxon>Actinomycetota</taxon>
        <taxon>Actinomycetes</taxon>
        <taxon>Kitasatosporales</taxon>
        <taxon>Streptomycetaceae</taxon>
        <taxon>Streptacidiphilus</taxon>
    </lineage>
</organism>
<gene>
    <name evidence="2" type="ORF">SAMN05414137_107205</name>
</gene>
<feature type="chain" id="PRO_5010371075" description="NHL repeat-containing protein" evidence="1">
    <location>
        <begin position="24"/>
        <end position="377"/>
    </location>
</feature>
<keyword evidence="1" id="KW-0732">Signal</keyword>
<sequence length="377" mass="38346">MKRRGLLACLSPLVTLTAVGALAAPAQAAHGPFVGPLHTVRTIASTVPGNGDVNPYGTALIDHTEGDLRRGDVLVSNFNNKVPPSGQQGTGTTLVQVNPDGEADLFSQIDPHNLPGACPGGVGLTTALSVLPGGWVVVGSLPTTDGTAATAKAGCLIVLDKHGSVRETIAGHGINGPWDMTAVPHGATTDLFVTNVLNGTVRAGGKVVRKGTVLRLTLCTQDTHQPPTLLSTTEIGSGFAERTDPNALVIGPTGVGLGRDDTLYVADTLGNRITAIPHASTRRHSAGTGRVVTIGGALNGPLGLAIAPGDEILTVNSADGNLVDTSARGRQLAVRTLDSSGSPAGAGALFGLAVDGDQHKVYFVDDATNQLDVLERP</sequence>
<dbReference type="eggNOG" id="COG3391">
    <property type="taxonomic scope" value="Bacteria"/>
</dbReference>
<dbReference type="AlphaFoldDB" id="A0A1H7P4V7"/>
<dbReference type="InterPro" id="IPR011042">
    <property type="entry name" value="6-blade_b-propeller_TolB-like"/>
</dbReference>
<accession>A0A1H7P4V7</accession>
<evidence type="ECO:0000313" key="2">
    <source>
        <dbReference type="EMBL" id="SEL30338.1"/>
    </source>
</evidence>
<evidence type="ECO:0008006" key="4">
    <source>
        <dbReference type="Google" id="ProtNLM"/>
    </source>
</evidence>
<proteinExistence type="predicted"/>
<feature type="signal peptide" evidence="1">
    <location>
        <begin position="1"/>
        <end position="23"/>
    </location>
</feature>
<protein>
    <recommendedName>
        <fullName evidence="4">NHL repeat-containing protein</fullName>
    </recommendedName>
</protein>
<evidence type="ECO:0000256" key="1">
    <source>
        <dbReference type="SAM" id="SignalP"/>
    </source>
</evidence>